<keyword evidence="6" id="KW-0614">Plasmid</keyword>
<reference evidence="6 7" key="1">
    <citation type="submission" date="2018-07" db="EMBL/GenBank/DDBJ databases">
        <title>Genome sequence of Nitratireductor thuwali#1536.</title>
        <authorList>
            <person name="Michoud G."/>
            <person name="Merlino G."/>
            <person name="Sefrji F.O."/>
            <person name="Daffonchio D."/>
        </authorList>
    </citation>
    <scope>NUCLEOTIDE SEQUENCE [LARGE SCALE GENOMIC DNA]</scope>
    <source>
        <strain evidence="6 7">Nit1536</strain>
        <plasmid evidence="6 7">p1536_2</plasmid>
    </source>
</reference>
<keyword evidence="7" id="KW-1185">Reference proteome</keyword>
<proteinExistence type="inferred from homology"/>
<dbReference type="InterPro" id="IPR008995">
    <property type="entry name" value="Mo/tungstate-bd_C_term_dom"/>
</dbReference>
<dbReference type="PROSITE" id="PS50893">
    <property type="entry name" value="ABC_TRANSPORTER_2"/>
    <property type="match status" value="1"/>
</dbReference>
<evidence type="ECO:0000313" key="7">
    <source>
        <dbReference type="Proteomes" id="UP001342418"/>
    </source>
</evidence>
<keyword evidence="4 6" id="KW-0067">ATP-binding</keyword>
<evidence type="ECO:0000256" key="2">
    <source>
        <dbReference type="ARBA" id="ARBA00022448"/>
    </source>
</evidence>
<dbReference type="InterPro" id="IPR027417">
    <property type="entry name" value="P-loop_NTPase"/>
</dbReference>
<dbReference type="InterPro" id="IPR047641">
    <property type="entry name" value="ABC_transpr_MalK/UgpC-like"/>
</dbReference>
<dbReference type="Gene3D" id="2.40.50.100">
    <property type="match status" value="1"/>
</dbReference>
<dbReference type="SMART" id="SM00382">
    <property type="entry name" value="AAA"/>
    <property type="match status" value="1"/>
</dbReference>
<evidence type="ECO:0000256" key="3">
    <source>
        <dbReference type="ARBA" id="ARBA00022741"/>
    </source>
</evidence>
<gene>
    <name evidence="6" type="primary">ugpC_9</name>
    <name evidence="6" type="ORF">NTH_04608</name>
</gene>
<name>A0ABY5MQ95_9HYPH</name>
<accession>A0ABY5MQ95</accession>
<evidence type="ECO:0000259" key="5">
    <source>
        <dbReference type="PROSITE" id="PS50893"/>
    </source>
</evidence>
<organism evidence="6 7">
    <name type="scientific">Nitratireductor thuwali</name>
    <dbReference type="NCBI Taxonomy" id="2267699"/>
    <lineage>
        <taxon>Bacteria</taxon>
        <taxon>Pseudomonadati</taxon>
        <taxon>Pseudomonadota</taxon>
        <taxon>Alphaproteobacteria</taxon>
        <taxon>Hyphomicrobiales</taxon>
        <taxon>Phyllobacteriaceae</taxon>
        <taxon>Nitratireductor</taxon>
    </lineage>
</organism>
<dbReference type="InterPro" id="IPR017871">
    <property type="entry name" value="ABC_transporter-like_CS"/>
</dbReference>
<dbReference type="SUPFAM" id="SSF50331">
    <property type="entry name" value="MOP-like"/>
    <property type="match status" value="1"/>
</dbReference>
<dbReference type="Proteomes" id="UP001342418">
    <property type="component" value="Plasmid p1536_2"/>
</dbReference>
<dbReference type="InterPro" id="IPR013611">
    <property type="entry name" value="Transp-assoc_OB_typ2"/>
</dbReference>
<dbReference type="Pfam" id="PF08402">
    <property type="entry name" value="TOBE_2"/>
    <property type="match status" value="1"/>
</dbReference>
<dbReference type="NCBIfam" id="NF008653">
    <property type="entry name" value="PRK11650.1"/>
    <property type="match status" value="1"/>
</dbReference>
<protein>
    <submittedName>
        <fullName evidence="6">Sn-glycerol-3-phosphate import ATP-binding protein UgpC</fullName>
    </submittedName>
</protein>
<keyword evidence="2" id="KW-0813">Transport</keyword>
<dbReference type="InterPro" id="IPR003593">
    <property type="entry name" value="AAA+_ATPase"/>
</dbReference>
<dbReference type="PANTHER" id="PTHR43875">
    <property type="entry name" value="MALTODEXTRIN IMPORT ATP-BINDING PROTEIN MSMX"/>
    <property type="match status" value="1"/>
</dbReference>
<keyword evidence="3" id="KW-0547">Nucleotide-binding</keyword>
<comment type="similarity">
    <text evidence="1">Belongs to the ABC transporter superfamily.</text>
</comment>
<geneLocation type="plasmid" evidence="6 7">
    <name>p1536_2</name>
</geneLocation>
<dbReference type="PROSITE" id="PS00211">
    <property type="entry name" value="ABC_TRANSPORTER_1"/>
    <property type="match status" value="1"/>
</dbReference>
<dbReference type="Gene3D" id="3.40.50.300">
    <property type="entry name" value="P-loop containing nucleotide triphosphate hydrolases"/>
    <property type="match status" value="1"/>
</dbReference>
<sequence>MSDVSLKGLRKSYGSVKVIPSLDLDICSGEFVVLVGPSGSGKSTLLRMVAGLEAVDAGTVSVDGEDVTARDPGDRDMAMVFQSYALYPHMTVAENMTFALRMRGTDEATIGERLSEALRMLSLEGLEHRKPGQLSGGQRQRVAMGRAIVREPRVFLFDEPLSNLDAKLRARTRIELRELHDKLGATSIFVTHDQIEAMTMADRIVLLDQGRIQQVGSPREIYERPRNVFVASFIGSPEINMLAGNLRVESGAVYFDQLVLPPRGPEPTSPVGIAAGPYTLGIRPEGFDIAREPVSGGVPMVVGAIEYTGSDTFAFGESPMGHLTAKISADQAIAENLHTGETLHVRPLADSWHLFDPSGERVGG</sequence>
<evidence type="ECO:0000256" key="4">
    <source>
        <dbReference type="ARBA" id="ARBA00022840"/>
    </source>
</evidence>
<dbReference type="Pfam" id="PF00005">
    <property type="entry name" value="ABC_tran"/>
    <property type="match status" value="1"/>
</dbReference>
<dbReference type="InterPro" id="IPR003439">
    <property type="entry name" value="ABC_transporter-like_ATP-bd"/>
</dbReference>
<feature type="domain" description="ABC transporter" evidence="5">
    <location>
        <begin position="4"/>
        <end position="234"/>
    </location>
</feature>
<dbReference type="GO" id="GO:0005524">
    <property type="term" value="F:ATP binding"/>
    <property type="evidence" value="ECO:0007669"/>
    <property type="project" value="UniProtKB-KW"/>
</dbReference>
<dbReference type="RefSeq" id="WP_338532305.1">
    <property type="nucleotide sequence ID" value="NZ_CP030943.1"/>
</dbReference>
<evidence type="ECO:0000256" key="1">
    <source>
        <dbReference type="ARBA" id="ARBA00005417"/>
    </source>
</evidence>
<dbReference type="EMBL" id="CP030943">
    <property type="protein sequence ID" value="UUP20093.1"/>
    <property type="molecule type" value="Genomic_DNA"/>
</dbReference>
<dbReference type="PANTHER" id="PTHR43875:SF10">
    <property type="entry name" value="BLL2173 PROTEIN"/>
    <property type="match status" value="1"/>
</dbReference>
<evidence type="ECO:0000313" key="6">
    <source>
        <dbReference type="EMBL" id="UUP20093.1"/>
    </source>
</evidence>
<dbReference type="SUPFAM" id="SSF52540">
    <property type="entry name" value="P-loop containing nucleoside triphosphate hydrolases"/>
    <property type="match status" value="1"/>
</dbReference>